<organism evidence="4 5">
    <name type="scientific">Gossypium hirsutum</name>
    <name type="common">Upland cotton</name>
    <name type="synonym">Gossypium mexicanum</name>
    <dbReference type="NCBI Taxonomy" id="3635"/>
    <lineage>
        <taxon>Eukaryota</taxon>
        <taxon>Viridiplantae</taxon>
        <taxon>Streptophyta</taxon>
        <taxon>Embryophyta</taxon>
        <taxon>Tracheophyta</taxon>
        <taxon>Spermatophyta</taxon>
        <taxon>Magnoliopsida</taxon>
        <taxon>eudicotyledons</taxon>
        <taxon>Gunneridae</taxon>
        <taxon>Pentapetalae</taxon>
        <taxon>rosids</taxon>
        <taxon>malvids</taxon>
        <taxon>Malvales</taxon>
        <taxon>Malvaceae</taxon>
        <taxon>Malvoideae</taxon>
        <taxon>Gossypium</taxon>
    </lineage>
</organism>
<dbReference type="InterPro" id="IPR027443">
    <property type="entry name" value="IPNS-like_sf"/>
</dbReference>
<evidence type="ECO:0000259" key="3">
    <source>
        <dbReference type="PROSITE" id="PS51471"/>
    </source>
</evidence>
<gene>
    <name evidence="5" type="primary">LOC121211466</name>
</gene>
<dbReference type="Gene3D" id="2.60.120.330">
    <property type="entry name" value="B-lactam Antibiotic, Isopenicillin N Synthase, Chain"/>
    <property type="match status" value="1"/>
</dbReference>
<dbReference type="RefSeq" id="XP_040940169.1">
    <property type="nucleotide sequence ID" value="XM_041084235.1"/>
</dbReference>
<reference evidence="4" key="1">
    <citation type="journal article" date="2020" name="Nat. Genet.">
        <title>Genomic diversifications of five Gossypium allopolyploid species and their impact on cotton improvement.</title>
        <authorList>
            <person name="Chen Z.J."/>
            <person name="Sreedasyam A."/>
            <person name="Ando A."/>
            <person name="Song Q."/>
            <person name="De Santiago L.M."/>
            <person name="Hulse-Kemp A.M."/>
            <person name="Ding M."/>
            <person name="Ye W."/>
            <person name="Kirkbride R.C."/>
            <person name="Jenkins J."/>
            <person name="Plott C."/>
            <person name="Lovell J."/>
            <person name="Lin Y.M."/>
            <person name="Vaughn R."/>
            <person name="Liu B."/>
            <person name="Simpson S."/>
            <person name="Scheffler B.E."/>
            <person name="Wen L."/>
            <person name="Saski C.A."/>
            <person name="Grover C.E."/>
            <person name="Hu G."/>
            <person name="Conover J.L."/>
            <person name="Carlson J.W."/>
            <person name="Shu S."/>
            <person name="Boston L.B."/>
            <person name="Williams M."/>
            <person name="Peterson D.G."/>
            <person name="McGee K."/>
            <person name="Jones D.C."/>
            <person name="Wendel J.F."/>
            <person name="Stelly D.M."/>
            <person name="Grimwood J."/>
            <person name="Schmutz J."/>
        </authorList>
    </citation>
    <scope>NUCLEOTIDE SEQUENCE [LARGE SCALE GENOMIC DNA]</scope>
    <source>
        <strain evidence="4">cv. TM-1</strain>
    </source>
</reference>
<evidence type="ECO:0000313" key="4">
    <source>
        <dbReference type="Proteomes" id="UP000818029"/>
    </source>
</evidence>
<name>A0ABM2ZBV6_GOSHI</name>
<dbReference type="PANTHER" id="PTHR47991">
    <property type="entry name" value="OXOGLUTARATE/IRON-DEPENDENT DIOXYGENASE"/>
    <property type="match status" value="1"/>
</dbReference>
<dbReference type="Proteomes" id="UP000818029">
    <property type="component" value="Chromosome A12"/>
</dbReference>
<accession>A0ABM2ZBV6</accession>
<dbReference type="SUPFAM" id="SSF51197">
    <property type="entry name" value="Clavaminate synthase-like"/>
    <property type="match status" value="1"/>
</dbReference>
<dbReference type="InterPro" id="IPR050295">
    <property type="entry name" value="Plant_2OG-oxidoreductases"/>
</dbReference>
<reference evidence="5" key="2">
    <citation type="submission" date="2025-08" db="UniProtKB">
        <authorList>
            <consortium name="RefSeq"/>
        </authorList>
    </citation>
    <scope>IDENTIFICATION</scope>
</reference>
<feature type="domain" description="Fe2OG dioxygenase" evidence="3">
    <location>
        <begin position="32"/>
        <end position="132"/>
    </location>
</feature>
<evidence type="ECO:0000256" key="1">
    <source>
        <dbReference type="ARBA" id="ARBA00022723"/>
    </source>
</evidence>
<dbReference type="InterPro" id="IPR044861">
    <property type="entry name" value="IPNS-like_FE2OG_OXY"/>
</dbReference>
<keyword evidence="4" id="KW-1185">Reference proteome</keyword>
<evidence type="ECO:0000256" key="2">
    <source>
        <dbReference type="ARBA" id="ARBA00023004"/>
    </source>
</evidence>
<evidence type="ECO:0000313" key="5">
    <source>
        <dbReference type="RefSeq" id="XP_040940169.1"/>
    </source>
</evidence>
<keyword evidence="1" id="KW-0479">Metal-binding</keyword>
<dbReference type="PROSITE" id="PS51471">
    <property type="entry name" value="FE2OG_OXY"/>
    <property type="match status" value="1"/>
</dbReference>
<dbReference type="GeneID" id="121211466"/>
<dbReference type="InterPro" id="IPR005123">
    <property type="entry name" value="Oxoglu/Fe-dep_dioxygenase_dom"/>
</dbReference>
<dbReference type="Pfam" id="PF03171">
    <property type="entry name" value="2OG-FeII_Oxy"/>
    <property type="match status" value="1"/>
</dbReference>
<protein>
    <submittedName>
        <fullName evidence="5">2-oxoglutarate-dependent dioxygenase 11-like</fullName>
    </submittedName>
</protein>
<sequence>MELHKVMIYLMKQIAKNLRSDPEILSRFFEDRIQGIRMKYYPPCAEASKVYGLAPHLDATGLTLFLQVNEVEGLQIKRNEKWVEFDAPNAAFIINIGDMVEIMSNGEYKSIEHRVVVNPGKEWVSMAALHYGNKNAQVGPLLDLVKTNKAPYKTIPVEEFLKL</sequence>
<keyword evidence="2" id="KW-0408">Iron</keyword>
<proteinExistence type="predicted"/>